<keyword evidence="1" id="KW-0813">Transport</keyword>
<evidence type="ECO:0000256" key="2">
    <source>
        <dbReference type="ARBA" id="ARBA00022553"/>
    </source>
</evidence>
<dbReference type="GO" id="GO:0016301">
    <property type="term" value="F:kinase activity"/>
    <property type="evidence" value="ECO:0007669"/>
    <property type="project" value="UniProtKB-KW"/>
</dbReference>
<dbReference type="EMBL" id="WUBS01000006">
    <property type="protein sequence ID" value="NDL62962.1"/>
    <property type="molecule type" value="Genomic_DNA"/>
</dbReference>
<evidence type="ECO:0000256" key="3">
    <source>
        <dbReference type="ARBA" id="ARBA00022597"/>
    </source>
</evidence>
<dbReference type="GO" id="GO:0008982">
    <property type="term" value="F:protein-N(PI)-phosphohistidine-sugar phosphotransferase activity"/>
    <property type="evidence" value="ECO:0007669"/>
    <property type="project" value="InterPro"/>
</dbReference>
<dbReference type="PANTHER" id="PTHR34581">
    <property type="entry name" value="PTS SYSTEM N,N'-DIACETYLCHITOBIOSE-SPECIFIC EIIB COMPONENT"/>
    <property type="match status" value="1"/>
</dbReference>
<protein>
    <submittedName>
        <fullName evidence="9">PTS sugar transporter subunit IIB</fullName>
    </submittedName>
</protein>
<dbReference type="Gene3D" id="3.40.50.2300">
    <property type="match status" value="1"/>
</dbReference>
<reference evidence="9 10" key="1">
    <citation type="submission" date="2019-12" db="EMBL/GenBank/DDBJ databases">
        <authorList>
            <person name="Lee S.D."/>
        </authorList>
    </citation>
    <scope>NUCLEOTIDE SEQUENCE [LARGE SCALE GENOMIC DNA]</scope>
    <source>
        <strain evidence="9 10">SAP-6</strain>
    </source>
</reference>
<sequence length="106" mass="11575">MKKILICCVSGTSSSVLARRMQALAEAKGLAIQVSFVDLEHIGDTCADYDCLLLGPHIQYKLKEITSIYNSPSKPVAIIRGIDYGMMDVEKILRDALAMLDESTPA</sequence>
<comment type="caution">
    <text evidence="9">The sequence shown here is derived from an EMBL/GenBank/DDBJ whole genome shotgun (WGS) entry which is preliminary data.</text>
</comment>
<evidence type="ECO:0000256" key="7">
    <source>
        <dbReference type="PROSITE-ProRule" id="PRU00423"/>
    </source>
</evidence>
<evidence type="ECO:0000313" key="9">
    <source>
        <dbReference type="EMBL" id="NDL62962.1"/>
    </source>
</evidence>
<evidence type="ECO:0000256" key="5">
    <source>
        <dbReference type="ARBA" id="ARBA00022683"/>
    </source>
</evidence>
<keyword evidence="4" id="KW-0808">Transferase</keyword>
<dbReference type="RefSeq" id="WP_162365692.1">
    <property type="nucleotide sequence ID" value="NZ_WUBS01000006.1"/>
</dbReference>
<dbReference type="InterPro" id="IPR003501">
    <property type="entry name" value="PTS_EIIB_2/3"/>
</dbReference>
<evidence type="ECO:0000256" key="4">
    <source>
        <dbReference type="ARBA" id="ARBA00022679"/>
    </source>
</evidence>
<dbReference type="Pfam" id="PF02302">
    <property type="entry name" value="PTS_IIB"/>
    <property type="match status" value="1"/>
</dbReference>
<feature type="domain" description="PTS EIIB type-3" evidence="8">
    <location>
        <begin position="1"/>
        <end position="106"/>
    </location>
</feature>
<evidence type="ECO:0000313" key="10">
    <source>
        <dbReference type="Proteomes" id="UP000461443"/>
    </source>
</evidence>
<gene>
    <name evidence="9" type="ORF">GRH90_09400</name>
</gene>
<accession>A0A845SHV4</accession>
<dbReference type="InterPro" id="IPR051819">
    <property type="entry name" value="PTS_sugar-specific_EIIB"/>
</dbReference>
<keyword evidence="10" id="KW-1185">Reference proteome</keyword>
<dbReference type="AlphaFoldDB" id="A0A845SHV4"/>
<feature type="modified residue" description="Phosphocysteine; by EIIA" evidence="7">
    <location>
        <position position="8"/>
    </location>
</feature>
<dbReference type="InterPro" id="IPR036095">
    <property type="entry name" value="PTS_EIIB-like_sf"/>
</dbReference>
<evidence type="ECO:0000256" key="1">
    <source>
        <dbReference type="ARBA" id="ARBA00022448"/>
    </source>
</evidence>
<dbReference type="PANTHER" id="PTHR34581:SF2">
    <property type="entry name" value="PTS SYSTEM N,N'-DIACETYLCHITOBIOSE-SPECIFIC EIIB COMPONENT"/>
    <property type="match status" value="1"/>
</dbReference>
<evidence type="ECO:0000259" key="8">
    <source>
        <dbReference type="PROSITE" id="PS51100"/>
    </source>
</evidence>
<organism evidence="9 10">
    <name type="scientific">Acerihabitans arboris</name>
    <dbReference type="NCBI Taxonomy" id="2691583"/>
    <lineage>
        <taxon>Bacteria</taxon>
        <taxon>Pseudomonadati</taxon>
        <taxon>Pseudomonadota</taxon>
        <taxon>Gammaproteobacteria</taxon>
        <taxon>Enterobacterales</taxon>
        <taxon>Pectobacteriaceae</taxon>
        <taxon>Acerihabitans</taxon>
    </lineage>
</organism>
<keyword evidence="5" id="KW-0598">Phosphotransferase system</keyword>
<dbReference type="PROSITE" id="PS51100">
    <property type="entry name" value="PTS_EIIB_TYPE_3"/>
    <property type="match status" value="1"/>
</dbReference>
<name>A0A845SHV4_9GAMM</name>
<evidence type="ECO:0000256" key="6">
    <source>
        <dbReference type="ARBA" id="ARBA00022777"/>
    </source>
</evidence>
<dbReference type="GO" id="GO:0009401">
    <property type="term" value="P:phosphoenolpyruvate-dependent sugar phosphotransferase system"/>
    <property type="evidence" value="ECO:0007669"/>
    <property type="project" value="UniProtKB-KW"/>
</dbReference>
<dbReference type="InterPro" id="IPR013012">
    <property type="entry name" value="PTS_EIIB_3"/>
</dbReference>
<dbReference type="SUPFAM" id="SSF52794">
    <property type="entry name" value="PTS system IIB component-like"/>
    <property type="match status" value="1"/>
</dbReference>
<proteinExistence type="predicted"/>
<reference evidence="9 10" key="2">
    <citation type="submission" date="2020-02" db="EMBL/GenBank/DDBJ databases">
        <title>The new genus of Enterobacteriales.</title>
        <authorList>
            <person name="Kim I.S."/>
        </authorList>
    </citation>
    <scope>NUCLEOTIDE SEQUENCE [LARGE SCALE GENOMIC DNA]</scope>
    <source>
        <strain evidence="9 10">SAP-6</strain>
    </source>
</reference>
<keyword evidence="2" id="KW-0597">Phosphoprotein</keyword>
<keyword evidence="6" id="KW-0418">Kinase</keyword>
<keyword evidence="3 9" id="KW-0762">Sugar transport</keyword>
<dbReference type="Proteomes" id="UP000461443">
    <property type="component" value="Unassembled WGS sequence"/>
</dbReference>